<organism evidence="13">
    <name type="scientific">Anopheles darlingi</name>
    <name type="common">Mosquito</name>
    <dbReference type="NCBI Taxonomy" id="43151"/>
    <lineage>
        <taxon>Eukaryota</taxon>
        <taxon>Metazoa</taxon>
        <taxon>Ecdysozoa</taxon>
        <taxon>Arthropoda</taxon>
        <taxon>Hexapoda</taxon>
        <taxon>Insecta</taxon>
        <taxon>Pterygota</taxon>
        <taxon>Neoptera</taxon>
        <taxon>Endopterygota</taxon>
        <taxon>Diptera</taxon>
        <taxon>Nematocera</taxon>
        <taxon>Culicoidea</taxon>
        <taxon>Culicidae</taxon>
        <taxon>Anophelinae</taxon>
        <taxon>Anopheles</taxon>
    </lineage>
</organism>
<evidence type="ECO:0000256" key="7">
    <source>
        <dbReference type="ARBA" id="ARBA00023242"/>
    </source>
</evidence>
<dbReference type="PROSITE" id="PS50950">
    <property type="entry name" value="ZF_THAP"/>
    <property type="match status" value="1"/>
</dbReference>
<evidence type="ECO:0000256" key="4">
    <source>
        <dbReference type="ARBA" id="ARBA00022771"/>
    </source>
</evidence>
<keyword evidence="6 9" id="KW-0238">DNA-binding</keyword>
<keyword evidence="15" id="KW-1185">Reference proteome</keyword>
<dbReference type="SMART" id="SM00692">
    <property type="entry name" value="DM3"/>
    <property type="match status" value="1"/>
</dbReference>
<evidence type="ECO:0000256" key="9">
    <source>
        <dbReference type="PROSITE-ProRule" id="PRU00309"/>
    </source>
</evidence>
<dbReference type="PANTHER" id="PTHR24376">
    <property type="entry name" value="ZINC FINGER PROTEIN"/>
    <property type="match status" value="1"/>
</dbReference>
<dbReference type="GO" id="GO:0005634">
    <property type="term" value="C:nucleus"/>
    <property type="evidence" value="ECO:0007669"/>
    <property type="project" value="UniProtKB-SubCell"/>
</dbReference>
<keyword evidence="2" id="KW-0479">Metal-binding</keyword>
<feature type="domain" description="C2H2-type" evidence="11">
    <location>
        <begin position="490"/>
        <end position="513"/>
    </location>
</feature>
<dbReference type="GO" id="GO:0008270">
    <property type="term" value="F:zinc ion binding"/>
    <property type="evidence" value="ECO:0007669"/>
    <property type="project" value="UniProtKB-KW"/>
</dbReference>
<dbReference type="FunFam" id="3.30.160.60:FF:000303">
    <property type="entry name" value="Zinc finger protein 41"/>
    <property type="match status" value="1"/>
</dbReference>
<feature type="compositionally biased region" description="Acidic residues" evidence="10">
    <location>
        <begin position="104"/>
        <end position="113"/>
    </location>
</feature>
<dbReference type="SUPFAM" id="SSF57716">
    <property type="entry name" value="Glucocorticoid receptor-like (DNA-binding domain)"/>
    <property type="match status" value="1"/>
</dbReference>
<evidence type="ECO:0000256" key="1">
    <source>
        <dbReference type="ARBA" id="ARBA00004123"/>
    </source>
</evidence>
<feature type="region of interest" description="Disordered" evidence="10">
    <location>
        <begin position="165"/>
        <end position="199"/>
    </location>
</feature>
<feature type="domain" description="THAP-type" evidence="12">
    <location>
        <begin position="1"/>
        <end position="87"/>
    </location>
</feature>
<dbReference type="SMART" id="SM00980">
    <property type="entry name" value="THAP"/>
    <property type="match status" value="1"/>
</dbReference>
<dbReference type="HOGENOM" id="CLU_445687_0_0_1"/>
<dbReference type="AlphaFoldDB" id="W5JAZ7"/>
<comment type="subcellular location">
    <subcellularLocation>
        <location evidence="1">Nucleus</location>
    </subcellularLocation>
</comment>
<evidence type="ECO:0000259" key="11">
    <source>
        <dbReference type="PROSITE" id="PS50157"/>
    </source>
</evidence>
<dbReference type="FunFam" id="3.30.160.60:FF:000446">
    <property type="entry name" value="Zinc finger protein"/>
    <property type="match status" value="1"/>
</dbReference>
<feature type="domain" description="C2H2-type" evidence="11">
    <location>
        <begin position="367"/>
        <end position="394"/>
    </location>
</feature>
<dbReference type="eggNOG" id="KOG1721">
    <property type="taxonomic scope" value="Eukaryota"/>
</dbReference>
<dbReference type="PANTHER" id="PTHR24376:SF235">
    <property type="entry name" value="C2H2-TYPE DOMAIN-CONTAINING PROTEIN"/>
    <property type="match status" value="1"/>
</dbReference>
<feature type="region of interest" description="Disordered" evidence="10">
    <location>
        <begin position="90"/>
        <end position="122"/>
    </location>
</feature>
<keyword evidence="3" id="KW-0677">Repeat</keyword>
<keyword evidence="7" id="KW-0539">Nucleus</keyword>
<reference evidence="13" key="3">
    <citation type="journal article" date="2013" name="Nucleic Acids Res.">
        <title>The genome of Anopheles darlingi, the main neotropical malaria vector.</title>
        <authorList>
            <person name="Marinotti O."/>
            <person name="Cerqueira G.C."/>
            <person name="de Almeida L.G."/>
            <person name="Ferro M.I."/>
            <person name="Loreto E.L."/>
            <person name="Zaha A."/>
            <person name="Teixeira S.M."/>
            <person name="Wespiser A.R."/>
            <person name="Almeida E Silva A."/>
            <person name="Schlindwein A.D."/>
            <person name="Pacheco A.C."/>
            <person name="Silva A.L."/>
            <person name="Graveley B.R."/>
            <person name="Walenz B.P."/>
            <person name="Lima Bde A."/>
            <person name="Ribeiro C.A."/>
            <person name="Nunes-Silva C.G."/>
            <person name="de Carvalho C.R."/>
            <person name="Soares C.M."/>
            <person name="de Menezes C.B."/>
            <person name="Matiolli C."/>
            <person name="Caffrey D."/>
            <person name="Araujo D.A."/>
            <person name="de Oliveira D.M."/>
            <person name="Golenbock D."/>
            <person name="Grisard E.C."/>
            <person name="Fantinatti-Garboggini F."/>
            <person name="de Carvalho F.M."/>
            <person name="Barcellos F.G."/>
            <person name="Prosdocimi F."/>
            <person name="May G."/>
            <person name="Azevedo Junior G.M."/>
            <person name="Guimaraes G.M."/>
            <person name="Goldman G.H."/>
            <person name="Padilha I.Q."/>
            <person name="Batista Jda S."/>
            <person name="Ferro J.A."/>
            <person name="Ribeiro J.M."/>
            <person name="Fietto J.L."/>
            <person name="Dabbas K.M."/>
            <person name="Cerdeira L."/>
            <person name="Agnez-Lima L.F."/>
            <person name="Brocchi M."/>
            <person name="de Carvalho M.O."/>
            <person name="Teixeira Mde M."/>
            <person name="Diniz Maia Mde M."/>
            <person name="Goldman M.H."/>
            <person name="Cruz Schneider M.P."/>
            <person name="Felipe M.S."/>
            <person name="Hungria M."/>
            <person name="Nicolas M.F."/>
            <person name="Pereira M."/>
            <person name="Montes M.A."/>
            <person name="Cantao M.E."/>
            <person name="Vincentz M."/>
            <person name="Rafael M.S."/>
            <person name="Silverman N."/>
            <person name="Stoco P.H."/>
            <person name="Souza R.C."/>
            <person name="Vicentini R."/>
            <person name="Gazzinelli R.T."/>
            <person name="Neves Rde O."/>
            <person name="Silva R."/>
            <person name="Astolfi-Filho S."/>
            <person name="Maciel T.E."/>
            <person name="Urmenyi T.P."/>
            <person name="Tadei W.P."/>
            <person name="Camargo E.P."/>
            <person name="de Vasconcelos A.T."/>
        </authorList>
    </citation>
    <scope>NUCLEOTIDE SEQUENCE</scope>
</reference>
<evidence type="ECO:0000313" key="14">
    <source>
        <dbReference type="EnsemblMetazoa" id="ADAC007173-PA"/>
    </source>
</evidence>
<dbReference type="EMBL" id="ADMH02001752">
    <property type="protein sequence ID" value="ETN61176.1"/>
    <property type="molecule type" value="Genomic_DNA"/>
</dbReference>
<dbReference type="GO" id="GO:0001228">
    <property type="term" value="F:DNA-binding transcription activator activity, RNA polymerase II-specific"/>
    <property type="evidence" value="ECO:0007669"/>
    <property type="project" value="TreeGrafter"/>
</dbReference>
<evidence type="ECO:0000256" key="3">
    <source>
        <dbReference type="ARBA" id="ARBA00022737"/>
    </source>
</evidence>
<gene>
    <name evidence="13" type="ORF">AND_007173</name>
</gene>
<dbReference type="STRING" id="43151.W5JAZ7"/>
<dbReference type="Gene3D" id="3.30.160.60">
    <property type="entry name" value="Classic Zinc Finger"/>
    <property type="match status" value="4"/>
</dbReference>
<reference evidence="14" key="4">
    <citation type="submission" date="2015-06" db="UniProtKB">
        <authorList>
            <consortium name="EnsemblMetazoa"/>
        </authorList>
    </citation>
    <scope>IDENTIFICATION</scope>
</reference>
<feature type="compositionally biased region" description="Acidic residues" evidence="10">
    <location>
        <begin position="182"/>
        <end position="199"/>
    </location>
</feature>
<dbReference type="Pfam" id="PF05485">
    <property type="entry name" value="THAP"/>
    <property type="match status" value="1"/>
</dbReference>
<dbReference type="SMART" id="SM00355">
    <property type="entry name" value="ZnF_C2H2"/>
    <property type="match status" value="7"/>
</dbReference>
<dbReference type="VEuPathDB" id="VectorBase:ADAR2_002343"/>
<dbReference type="PROSITE" id="PS00028">
    <property type="entry name" value="ZINC_FINGER_C2H2_1"/>
    <property type="match status" value="6"/>
</dbReference>
<evidence type="ECO:0000256" key="5">
    <source>
        <dbReference type="ARBA" id="ARBA00022833"/>
    </source>
</evidence>
<evidence type="ECO:0000313" key="13">
    <source>
        <dbReference type="EMBL" id="ETN61176.1"/>
    </source>
</evidence>
<dbReference type="Gene3D" id="6.20.210.20">
    <property type="entry name" value="THAP domain"/>
    <property type="match status" value="1"/>
</dbReference>
<dbReference type="GO" id="GO:0000978">
    <property type="term" value="F:RNA polymerase II cis-regulatory region sequence-specific DNA binding"/>
    <property type="evidence" value="ECO:0007669"/>
    <property type="project" value="TreeGrafter"/>
</dbReference>
<keyword evidence="4 8" id="KW-0863">Zinc-finger</keyword>
<evidence type="ECO:0000256" key="8">
    <source>
        <dbReference type="PROSITE-ProRule" id="PRU00042"/>
    </source>
</evidence>
<feature type="domain" description="C2H2-type" evidence="11">
    <location>
        <begin position="517"/>
        <end position="544"/>
    </location>
</feature>
<name>W5JAZ7_ANODA</name>
<dbReference type="InterPro" id="IPR038441">
    <property type="entry name" value="THAP_Znf_sf"/>
</dbReference>
<keyword evidence="5" id="KW-0862">Zinc</keyword>
<dbReference type="Proteomes" id="UP000000673">
    <property type="component" value="Unassembled WGS sequence"/>
</dbReference>
<proteinExistence type="predicted"/>
<evidence type="ECO:0000256" key="2">
    <source>
        <dbReference type="ARBA" id="ARBA00022723"/>
    </source>
</evidence>
<accession>W5JAZ7</accession>
<reference evidence="13" key="2">
    <citation type="submission" date="2010-05" db="EMBL/GenBank/DDBJ databases">
        <authorList>
            <person name="Almeida L.G."/>
            <person name="Nicolas M.F."/>
            <person name="Souza R.C."/>
            <person name="Vasconcelos A.T.R."/>
        </authorList>
    </citation>
    <scope>NUCLEOTIDE SEQUENCE</scope>
</reference>
<feature type="domain" description="C2H2-type" evidence="11">
    <location>
        <begin position="339"/>
        <end position="366"/>
    </location>
</feature>
<dbReference type="SUPFAM" id="SSF57667">
    <property type="entry name" value="beta-beta-alpha zinc fingers"/>
    <property type="match status" value="3"/>
</dbReference>
<dbReference type="InterPro" id="IPR036236">
    <property type="entry name" value="Znf_C2H2_sf"/>
</dbReference>
<feature type="domain" description="C2H2-type" evidence="11">
    <location>
        <begin position="398"/>
        <end position="425"/>
    </location>
</feature>
<protein>
    <submittedName>
        <fullName evidence="13 14">Uncharacterized protein</fullName>
    </submittedName>
</protein>
<evidence type="ECO:0000259" key="12">
    <source>
        <dbReference type="PROSITE" id="PS50950"/>
    </source>
</evidence>
<evidence type="ECO:0000313" key="15">
    <source>
        <dbReference type="Proteomes" id="UP000000673"/>
    </source>
</evidence>
<evidence type="ECO:0000256" key="10">
    <source>
        <dbReference type="SAM" id="MobiDB-lite"/>
    </source>
</evidence>
<evidence type="ECO:0000256" key="6">
    <source>
        <dbReference type="ARBA" id="ARBA00023125"/>
    </source>
</evidence>
<dbReference type="FunFam" id="3.30.160.60:FF:000110">
    <property type="entry name" value="Zinc finger protein-like"/>
    <property type="match status" value="1"/>
</dbReference>
<dbReference type="OMA" id="KHKRKMH"/>
<feature type="domain" description="C2H2-type" evidence="11">
    <location>
        <begin position="545"/>
        <end position="572"/>
    </location>
</feature>
<dbReference type="InterPro" id="IPR006612">
    <property type="entry name" value="THAP_Znf"/>
</dbReference>
<sequence>MKCSVPGCITNDDIVSCTSVFFVNFPKTRSVQQQWYTVLDVTSQEEKEGFKTGRFKICSTHFPEECFATHPQYGYRFLQHNAIPSVFPVDAHPCSGADDHHEQDELDGSQYDEQEQRNDEEGEEIQLVAQPEDEAENTVGDEAAEEFGIQYANGKYFILKMVDQPSGQQDAPSLEEVPNEHDGEEIEEEEEEEEEEEGALLDEFSEGNAHIIEEPPPEQCTTLEVYGEDGLIDEREDNQLEECIEDRESKQLATIECTKVRNSQRDTVKGESEQAGDEQQENIIILQQEEQTGRTNVSNEEFEVDTNAYGTIEALDEMSVYGDQVRVSQRNHKNRPFTEFCEYCKKGFHFKSARKRHEVVHTRAKPFTCEICNRSFSQKVNLACHMQTHSGKRRIKPHACGQCDASFDRVSGLIVHQRIHERQSPYECPICYEVKTCSTTFYDHLKKSHKDQITLKECLELMAHTGAALVFDESEDPKPLDEMMRPDGRYQCTACEKVYTTKRRFNKHMRTMHPKIFMCPHCYQKFPYKSLLQKHITVHTKEHPYPCSHCDAKYTQKSNLVSHMIRHHPDRLQPEMLKRRTTNTCTKCHTTSVRADFLHRHRCVIQPARKRKQSFTEPATNKRYGERAHGKMGAKSALKEERFHSPTFQCGTCNKTWRSSLSLRNHRCRGAAALEDQAMESEQDIPSASDGIKDQYDDEQFMEEDFNEIGVMVVDGYTLDSTEPTTMVFLAEESSSSQ</sequence>
<dbReference type="InterPro" id="IPR013087">
    <property type="entry name" value="Znf_C2H2_type"/>
</dbReference>
<dbReference type="Pfam" id="PF00096">
    <property type="entry name" value="zf-C2H2"/>
    <property type="match status" value="5"/>
</dbReference>
<reference evidence="13 15" key="1">
    <citation type="journal article" date="2010" name="BMC Genomics">
        <title>Combination of measures distinguishes pre-miRNAs from other stem-loops in the genome of the newly sequenced Anopheles darlingi.</title>
        <authorList>
            <person name="Mendes N.D."/>
            <person name="Freitas A.T."/>
            <person name="Vasconcelos A.T."/>
            <person name="Sagot M.F."/>
        </authorList>
    </citation>
    <scope>NUCLEOTIDE SEQUENCE</scope>
</reference>
<dbReference type="EnsemblMetazoa" id="ADAC007173-RA">
    <property type="protein sequence ID" value="ADAC007173-PA"/>
    <property type="gene ID" value="ADAC007173"/>
</dbReference>
<dbReference type="VEuPathDB" id="VectorBase:ADAC007173"/>
<dbReference type="PROSITE" id="PS50157">
    <property type="entry name" value="ZINC_FINGER_C2H2_2"/>
    <property type="match status" value="6"/>
</dbReference>